<evidence type="ECO:0000259" key="1">
    <source>
        <dbReference type="PROSITE" id="PS50181"/>
    </source>
</evidence>
<feature type="domain" description="F-box" evidence="1">
    <location>
        <begin position="1"/>
        <end position="50"/>
    </location>
</feature>
<organism evidence="2 3">
    <name type="scientific">Mesorhabditis belari</name>
    <dbReference type="NCBI Taxonomy" id="2138241"/>
    <lineage>
        <taxon>Eukaryota</taxon>
        <taxon>Metazoa</taxon>
        <taxon>Ecdysozoa</taxon>
        <taxon>Nematoda</taxon>
        <taxon>Chromadorea</taxon>
        <taxon>Rhabditida</taxon>
        <taxon>Rhabditina</taxon>
        <taxon>Rhabditomorpha</taxon>
        <taxon>Rhabditoidea</taxon>
        <taxon>Rhabditidae</taxon>
        <taxon>Mesorhabditinae</taxon>
        <taxon>Mesorhabditis</taxon>
    </lineage>
</organism>
<dbReference type="Proteomes" id="UP000887575">
    <property type="component" value="Unassembled WGS sequence"/>
</dbReference>
<reference evidence="3" key="1">
    <citation type="submission" date="2024-02" db="UniProtKB">
        <authorList>
            <consortium name="WormBaseParasite"/>
        </authorList>
    </citation>
    <scope>IDENTIFICATION</scope>
</reference>
<dbReference type="WBParaSite" id="MBELARI_LOCUS19613">
    <property type="protein sequence ID" value="MBELARI_LOCUS19613"/>
    <property type="gene ID" value="MBELARI_LOCUS19613"/>
</dbReference>
<sequence>MATLPPEIIEKILEQISSIEILSEKWDLVSRTFRRLIQRILSKRTIFDTTQKENTLFFNDLHSPGSSHESWALLRNLSQRQFIYVTHLQTDIATLRKIQSHSHECFQSLQSISVDTGRANEWANQSTTCSCYSFDELVNQCLFSSTRLVHIQLHIRLTSSRDCSSLCEVRELARCLNEKTTDYASWEVQFHDSTLEGQKWMSPVELCRAGDRSAVVYLRALDQLGIRITSLALIDDCKPSPYMLEGQKCKHRSLYMWNEFKKCQQLYIDYDIGLVATSFGAPPPLIKDSLSTVHLEQSHVLYIQEFLHYLSIGSDLDHLRVVAPISFPRRVSLCTRGCFRAPDYASFRPDGWAQVSQLLPQTEFILQNGVSVPAPPSCLLSIPTSSSPLSSLMLFSN</sequence>
<protein>
    <submittedName>
        <fullName evidence="3">F-box domain-containing protein</fullName>
    </submittedName>
</protein>
<evidence type="ECO:0000313" key="2">
    <source>
        <dbReference type="Proteomes" id="UP000887575"/>
    </source>
</evidence>
<dbReference type="PROSITE" id="PS50181">
    <property type="entry name" value="FBOX"/>
    <property type="match status" value="1"/>
</dbReference>
<dbReference type="InterPro" id="IPR001810">
    <property type="entry name" value="F-box_dom"/>
</dbReference>
<dbReference type="AlphaFoldDB" id="A0AAF3EZH6"/>
<keyword evidence="2" id="KW-1185">Reference proteome</keyword>
<name>A0AAF3EZH6_9BILA</name>
<accession>A0AAF3EZH6</accession>
<proteinExistence type="predicted"/>
<evidence type="ECO:0000313" key="3">
    <source>
        <dbReference type="WBParaSite" id="MBELARI_LOCUS19613"/>
    </source>
</evidence>